<evidence type="ECO:0000313" key="2">
    <source>
        <dbReference type="EMBL" id="KAI0297509.1"/>
    </source>
</evidence>
<feature type="transmembrane region" description="Helical" evidence="1">
    <location>
        <begin position="12"/>
        <end position="32"/>
    </location>
</feature>
<comment type="caution">
    <text evidence="2">The sequence shown here is derived from an EMBL/GenBank/DDBJ whole genome shotgun (WGS) entry which is preliminary data.</text>
</comment>
<reference evidence="2" key="1">
    <citation type="journal article" date="2022" name="New Phytol.">
        <title>Evolutionary transition to the ectomycorrhizal habit in the genomes of a hyperdiverse lineage of mushroom-forming fungi.</title>
        <authorList>
            <person name="Looney B."/>
            <person name="Miyauchi S."/>
            <person name="Morin E."/>
            <person name="Drula E."/>
            <person name="Courty P.E."/>
            <person name="Kohler A."/>
            <person name="Kuo A."/>
            <person name="LaButti K."/>
            <person name="Pangilinan J."/>
            <person name="Lipzen A."/>
            <person name="Riley R."/>
            <person name="Andreopoulos W."/>
            <person name="He G."/>
            <person name="Johnson J."/>
            <person name="Nolan M."/>
            <person name="Tritt A."/>
            <person name="Barry K.W."/>
            <person name="Grigoriev I.V."/>
            <person name="Nagy L.G."/>
            <person name="Hibbett D."/>
            <person name="Henrissat B."/>
            <person name="Matheny P.B."/>
            <person name="Labbe J."/>
            <person name="Martin F.M."/>
        </authorList>
    </citation>
    <scope>NUCLEOTIDE SEQUENCE</scope>
    <source>
        <strain evidence="2">BPL690</strain>
    </source>
</reference>
<proteinExistence type="predicted"/>
<evidence type="ECO:0000256" key="1">
    <source>
        <dbReference type="SAM" id="Phobius"/>
    </source>
</evidence>
<dbReference type="Proteomes" id="UP001203297">
    <property type="component" value="Unassembled WGS sequence"/>
</dbReference>
<protein>
    <submittedName>
        <fullName evidence="2">Uncharacterized protein</fullName>
    </submittedName>
</protein>
<sequence length="84" mass="9544">LPRGARGGGGGWLYQLALTFGEFFCILGTTSLGQTRRKGIQFVVRVGISMKTGEGYLISRDGPHRVFFFLVSCFFFFFFFFSFF</sequence>
<feature type="non-terminal residue" evidence="2">
    <location>
        <position position="84"/>
    </location>
</feature>
<keyword evidence="1" id="KW-0812">Transmembrane</keyword>
<keyword evidence="1" id="KW-0472">Membrane</keyword>
<evidence type="ECO:0000313" key="3">
    <source>
        <dbReference type="Proteomes" id="UP001203297"/>
    </source>
</evidence>
<accession>A0AAD4M095</accession>
<dbReference type="EMBL" id="WTXG01000036">
    <property type="protein sequence ID" value="KAI0297509.1"/>
    <property type="molecule type" value="Genomic_DNA"/>
</dbReference>
<feature type="transmembrane region" description="Helical" evidence="1">
    <location>
        <begin position="66"/>
        <end position="83"/>
    </location>
</feature>
<keyword evidence="3" id="KW-1185">Reference proteome</keyword>
<gene>
    <name evidence="2" type="ORF">B0F90DRAFT_1738983</name>
</gene>
<organism evidence="2 3">
    <name type="scientific">Multifurca ochricompacta</name>
    <dbReference type="NCBI Taxonomy" id="376703"/>
    <lineage>
        <taxon>Eukaryota</taxon>
        <taxon>Fungi</taxon>
        <taxon>Dikarya</taxon>
        <taxon>Basidiomycota</taxon>
        <taxon>Agaricomycotina</taxon>
        <taxon>Agaricomycetes</taxon>
        <taxon>Russulales</taxon>
        <taxon>Russulaceae</taxon>
        <taxon>Multifurca</taxon>
    </lineage>
</organism>
<dbReference type="AlphaFoldDB" id="A0AAD4M095"/>
<name>A0AAD4M095_9AGAM</name>
<keyword evidence="1" id="KW-1133">Transmembrane helix</keyword>